<feature type="transmembrane region" description="Helical" evidence="1">
    <location>
        <begin position="123"/>
        <end position="144"/>
    </location>
</feature>
<evidence type="ECO:0000313" key="2">
    <source>
        <dbReference type="EMBL" id="OIT30201.1"/>
    </source>
</evidence>
<reference evidence="2" key="1">
    <citation type="submission" date="2016-11" db="EMBL/GenBank/DDBJ databases">
        <title>The genome of Nicotiana attenuata.</title>
        <authorList>
            <person name="Xu S."/>
            <person name="Brockmoeller T."/>
            <person name="Gaquerel E."/>
            <person name="Navarro A."/>
            <person name="Kuhl H."/>
            <person name="Gase K."/>
            <person name="Ling Z."/>
            <person name="Zhou W."/>
            <person name="Kreitzer C."/>
            <person name="Stanke M."/>
            <person name="Tang H."/>
            <person name="Lyons E."/>
            <person name="Pandey P."/>
            <person name="Pandey S.P."/>
            <person name="Timmermann B."/>
            <person name="Baldwin I.T."/>
        </authorList>
    </citation>
    <scope>NUCLEOTIDE SEQUENCE [LARGE SCALE GENOMIC DNA]</scope>
    <source>
        <strain evidence="2">UT</strain>
    </source>
</reference>
<dbReference type="AlphaFoldDB" id="A0A314KL78"/>
<comment type="caution">
    <text evidence="2">The sequence shown here is derived from an EMBL/GenBank/DDBJ whole genome shotgun (WGS) entry which is preliminary data.</text>
</comment>
<evidence type="ECO:0000313" key="3">
    <source>
        <dbReference type="Proteomes" id="UP000187609"/>
    </source>
</evidence>
<keyword evidence="1" id="KW-0472">Membrane</keyword>
<dbReference type="EMBL" id="MJEQ01001571">
    <property type="protein sequence ID" value="OIT30201.1"/>
    <property type="molecule type" value="Genomic_DNA"/>
</dbReference>
<keyword evidence="3" id="KW-1185">Reference proteome</keyword>
<name>A0A314KL78_NICAT</name>
<organism evidence="2 3">
    <name type="scientific">Nicotiana attenuata</name>
    <name type="common">Coyote tobacco</name>
    <dbReference type="NCBI Taxonomy" id="49451"/>
    <lineage>
        <taxon>Eukaryota</taxon>
        <taxon>Viridiplantae</taxon>
        <taxon>Streptophyta</taxon>
        <taxon>Embryophyta</taxon>
        <taxon>Tracheophyta</taxon>
        <taxon>Spermatophyta</taxon>
        <taxon>Magnoliopsida</taxon>
        <taxon>eudicotyledons</taxon>
        <taxon>Gunneridae</taxon>
        <taxon>Pentapetalae</taxon>
        <taxon>asterids</taxon>
        <taxon>lamiids</taxon>
        <taxon>Solanales</taxon>
        <taxon>Solanaceae</taxon>
        <taxon>Nicotianoideae</taxon>
        <taxon>Nicotianeae</taxon>
        <taxon>Nicotiana</taxon>
    </lineage>
</organism>
<evidence type="ECO:0000256" key="1">
    <source>
        <dbReference type="SAM" id="Phobius"/>
    </source>
</evidence>
<proteinExistence type="predicted"/>
<dbReference type="Gramene" id="OIT30201">
    <property type="protein sequence ID" value="OIT30201"/>
    <property type="gene ID" value="A4A49_55638"/>
</dbReference>
<keyword evidence="1" id="KW-0812">Transmembrane</keyword>
<keyword evidence="1" id="KW-1133">Transmembrane helix</keyword>
<dbReference type="SMR" id="A0A314KL78"/>
<dbReference type="Proteomes" id="UP000187609">
    <property type="component" value="Unassembled WGS sequence"/>
</dbReference>
<accession>A0A314KL78</accession>
<sequence length="188" mass="20963">MRDLRAQSISEENPMTIDEIVDNVLGTRSGYIKGLGYGPKPNTTTATKRRTAELEDALRRAKEDAATAQHGLQERLNVAETEVADQRIQIQTLTSELGTLRARQEEILSEMKRHFIGSSPSSLVSFFRLCPFLAILNCIIILLASKFECFFNDTAKIELHQIINFGHMKLTIGSRLIASEVSLHSSTS</sequence>
<gene>
    <name evidence="2" type="ORF">A4A49_55638</name>
</gene>
<protein>
    <submittedName>
        <fullName evidence="2">Uncharacterized protein</fullName>
    </submittedName>
</protein>